<dbReference type="GO" id="GO:0004553">
    <property type="term" value="F:hydrolase activity, hydrolyzing O-glycosyl compounds"/>
    <property type="evidence" value="ECO:0007669"/>
    <property type="project" value="InterPro"/>
</dbReference>
<dbReference type="PROSITE" id="PS51766">
    <property type="entry name" value="DOCKERIN"/>
    <property type="match status" value="1"/>
</dbReference>
<dbReference type="Gene3D" id="1.10.1330.10">
    <property type="entry name" value="Dockerin domain"/>
    <property type="match status" value="1"/>
</dbReference>
<dbReference type="CDD" id="cd14256">
    <property type="entry name" value="Dockerin_I"/>
    <property type="match status" value="1"/>
</dbReference>
<feature type="domain" description="Dockerin" evidence="1">
    <location>
        <begin position="233"/>
        <end position="293"/>
    </location>
</feature>
<organism evidence="2">
    <name type="scientific">Candidatus Methanogaster sp. ANME-2c ERB4</name>
    <dbReference type="NCBI Taxonomy" id="2759911"/>
    <lineage>
        <taxon>Archaea</taxon>
        <taxon>Methanobacteriati</taxon>
        <taxon>Methanobacteriota</taxon>
        <taxon>Stenosarchaea group</taxon>
        <taxon>Methanomicrobia</taxon>
        <taxon>Methanosarcinales</taxon>
        <taxon>ANME-2 cluster</taxon>
        <taxon>Candidatus Methanogasteraceae</taxon>
        <taxon>Candidatus Methanogaster</taxon>
    </lineage>
</organism>
<dbReference type="InterPro" id="IPR002105">
    <property type="entry name" value="Dockerin_1_rpt"/>
</dbReference>
<name>A0A7G9YFX4_9EURY</name>
<dbReference type="SUPFAM" id="SSF63446">
    <property type="entry name" value="Type I dockerin domain"/>
    <property type="match status" value="1"/>
</dbReference>
<dbReference type="InterPro" id="IPR016134">
    <property type="entry name" value="Dockerin_dom"/>
</dbReference>
<dbReference type="EMBL" id="MT631235">
    <property type="protein sequence ID" value="QNO46908.1"/>
    <property type="molecule type" value="Genomic_DNA"/>
</dbReference>
<dbReference type="GO" id="GO:0000272">
    <property type="term" value="P:polysaccharide catabolic process"/>
    <property type="evidence" value="ECO:0007669"/>
    <property type="project" value="InterPro"/>
</dbReference>
<protein>
    <recommendedName>
        <fullName evidence="1">Dockerin domain-containing protein</fullName>
    </recommendedName>
</protein>
<accession>A0A7G9YFX4</accession>
<reference evidence="2" key="1">
    <citation type="submission" date="2020-06" db="EMBL/GenBank/DDBJ databases">
        <title>Unique genomic features of the anaerobic methanotrophic archaea.</title>
        <authorList>
            <person name="Chadwick G.L."/>
            <person name="Skennerton C.T."/>
            <person name="Laso-Perez R."/>
            <person name="Leu A.O."/>
            <person name="Speth D.R."/>
            <person name="Yu H."/>
            <person name="Morgan-Lang C."/>
            <person name="Hatzenpichler R."/>
            <person name="Goudeau D."/>
            <person name="Malmstrom R."/>
            <person name="Brazelton W.J."/>
            <person name="Woyke T."/>
            <person name="Hallam S.J."/>
            <person name="Tyson G.W."/>
            <person name="Wegener G."/>
            <person name="Boetius A."/>
            <person name="Orphan V."/>
        </authorList>
    </citation>
    <scope>NUCLEOTIDE SEQUENCE</scope>
</reference>
<evidence type="ECO:0000259" key="1">
    <source>
        <dbReference type="PROSITE" id="PS51766"/>
    </source>
</evidence>
<dbReference type="Pfam" id="PF00404">
    <property type="entry name" value="Dockerin_1"/>
    <property type="match status" value="1"/>
</dbReference>
<gene>
    <name evidence="2" type="ORF">GBMLOPDG_00004</name>
</gene>
<evidence type="ECO:0000313" key="2">
    <source>
        <dbReference type="EMBL" id="QNO46908.1"/>
    </source>
</evidence>
<dbReference type="InterPro" id="IPR036439">
    <property type="entry name" value="Dockerin_dom_sf"/>
</dbReference>
<proteinExistence type="predicted"/>
<sequence>MFGLCVVIALLGAFVGGASAAFCPEGYMGTVVGKDARNNTFEIQTTHNWSYNWSHIGWQPNDAVLEWLFPNEDAANELCVGDYVEILGFAAAPGWAIGLGKMNSNTELFIADIYGDPNFLEPYWSSEPLDPPLLGNFTIKYNSTPNCSNCGMCNCEANYTNVTIINGTGQVEVDDHQLYPEQTCMYNGIEYRINITFYSGEASACPVCNDICPPGPQPVSNFAIHIETVNQPPETPRGDLNHDGGITPADAVIALRIAVSGEFVEEADIDKNGCVNALDACMILQAAARNLEI</sequence>
<dbReference type="AlphaFoldDB" id="A0A7G9YFX4"/>